<dbReference type="EMBL" id="JBHTLQ010000002">
    <property type="protein sequence ID" value="MFD1189166.1"/>
    <property type="molecule type" value="Genomic_DNA"/>
</dbReference>
<protein>
    <submittedName>
        <fullName evidence="11">MbnH family di-heme enzyme</fullName>
    </submittedName>
</protein>
<evidence type="ECO:0000256" key="5">
    <source>
        <dbReference type="ARBA" id="ARBA00022764"/>
    </source>
</evidence>
<dbReference type="PANTHER" id="PTHR30600">
    <property type="entry name" value="CYTOCHROME C PEROXIDASE-RELATED"/>
    <property type="match status" value="1"/>
</dbReference>
<reference evidence="12" key="1">
    <citation type="journal article" date="2019" name="Int. J. Syst. Evol. Microbiol.">
        <title>The Global Catalogue of Microorganisms (GCM) 10K type strain sequencing project: providing services to taxonomists for standard genome sequencing and annotation.</title>
        <authorList>
            <consortium name="The Broad Institute Genomics Platform"/>
            <consortium name="The Broad Institute Genome Sequencing Center for Infectious Disease"/>
            <person name="Wu L."/>
            <person name="Ma J."/>
        </authorList>
    </citation>
    <scope>NUCLEOTIDE SEQUENCE [LARGE SCALE GENOMIC DNA]</scope>
    <source>
        <strain evidence="12">CCUG 55074</strain>
    </source>
</reference>
<evidence type="ECO:0000259" key="10">
    <source>
        <dbReference type="PROSITE" id="PS51007"/>
    </source>
</evidence>
<sequence length="392" mass="42091">MRLRQLIVGAAAGAVAFAALGSLAQGGVAALGDYVAGRFDYSLPAWIPAPLEPKGNPTTNAKVELGRLLFYDKRLSRDGTMSCASCHEQARAFTDGRATSVGVTGQHTPRNAMSIANVGYLPVLTWANPSLTSLERQTLVPLLGAAPVELGIAGRDDEVQARLMAEPRYPPLFRKAFPEARGEVSLGTITRAIAAFERTVISVNSPYDRYRAGETSALSAEAQRGEALFFSERLECHHCHSGLHMTDSVMHTRNPVGEVAYHNTGLYNLDGKGAYPADNTGVAEITGRSQDMGRFRTPSLRNVAVTAPYMHDGSIATLDEAIDHYAAGGRTIASGPYAGVGAANPLKSSFLSGFTLTPQERKELIAFLNALTDQGLLTDPRFSDPWREQSNR</sequence>
<dbReference type="InterPro" id="IPR051395">
    <property type="entry name" value="Cytochrome_c_Peroxidase/MauG"/>
</dbReference>
<keyword evidence="12" id="KW-1185">Reference proteome</keyword>
<dbReference type="NCBIfam" id="TIGR04039">
    <property type="entry name" value="MXAN_0977_Heme2"/>
    <property type="match status" value="1"/>
</dbReference>
<comment type="subcellular location">
    <subcellularLocation>
        <location evidence="1">Periplasm</location>
    </subcellularLocation>
</comment>
<feature type="domain" description="Cytochrome c" evidence="10">
    <location>
        <begin position="220"/>
        <end position="372"/>
    </location>
</feature>
<evidence type="ECO:0000256" key="1">
    <source>
        <dbReference type="ARBA" id="ARBA00004418"/>
    </source>
</evidence>
<accession>A0ABW3SYI0</accession>
<keyword evidence="4 9" id="KW-0732">Signal</keyword>
<feature type="chain" id="PRO_5045968658" evidence="9">
    <location>
        <begin position="25"/>
        <end position="392"/>
    </location>
</feature>
<dbReference type="InterPro" id="IPR023929">
    <property type="entry name" value="MbnH-like"/>
</dbReference>
<evidence type="ECO:0000256" key="2">
    <source>
        <dbReference type="ARBA" id="ARBA00022617"/>
    </source>
</evidence>
<dbReference type="RefSeq" id="WP_377352067.1">
    <property type="nucleotide sequence ID" value="NZ_JBHTLQ010000002.1"/>
</dbReference>
<gene>
    <name evidence="11" type="ORF">ACFQ27_01120</name>
</gene>
<dbReference type="Proteomes" id="UP001597216">
    <property type="component" value="Unassembled WGS sequence"/>
</dbReference>
<dbReference type="PIRSF" id="PIRSF000294">
    <property type="entry name" value="Cytochrome-c_peroxidase"/>
    <property type="match status" value="1"/>
</dbReference>
<keyword evidence="5" id="KW-0574">Periplasm</keyword>
<dbReference type="InterPro" id="IPR009056">
    <property type="entry name" value="Cyt_c-like_dom"/>
</dbReference>
<evidence type="ECO:0000256" key="4">
    <source>
        <dbReference type="ARBA" id="ARBA00022729"/>
    </source>
</evidence>
<keyword evidence="2 8" id="KW-0349">Heme</keyword>
<dbReference type="PANTHER" id="PTHR30600:SF14">
    <property type="entry name" value="CYTOCHROME C PEROXIDASE"/>
    <property type="match status" value="1"/>
</dbReference>
<comment type="caution">
    <text evidence="11">The sequence shown here is derived from an EMBL/GenBank/DDBJ whole genome shotgun (WGS) entry which is preliminary data.</text>
</comment>
<dbReference type="Pfam" id="PF03150">
    <property type="entry name" value="CCP_MauG"/>
    <property type="match status" value="1"/>
</dbReference>
<evidence type="ECO:0000256" key="3">
    <source>
        <dbReference type="ARBA" id="ARBA00022723"/>
    </source>
</evidence>
<evidence type="ECO:0000256" key="7">
    <source>
        <dbReference type="ARBA" id="ARBA00023004"/>
    </source>
</evidence>
<evidence type="ECO:0000256" key="8">
    <source>
        <dbReference type="PROSITE-ProRule" id="PRU00433"/>
    </source>
</evidence>
<dbReference type="SUPFAM" id="SSF46626">
    <property type="entry name" value="Cytochrome c"/>
    <property type="match status" value="2"/>
</dbReference>
<proteinExistence type="predicted"/>
<dbReference type="PROSITE" id="PS51007">
    <property type="entry name" value="CYTC"/>
    <property type="match status" value="1"/>
</dbReference>
<name>A0ABW3SYI0_9CAUL</name>
<keyword evidence="3 8" id="KW-0479">Metal-binding</keyword>
<dbReference type="InterPro" id="IPR026259">
    <property type="entry name" value="MauG/Cytc_peroxidase"/>
</dbReference>
<keyword evidence="7 8" id="KW-0408">Iron</keyword>
<evidence type="ECO:0000256" key="9">
    <source>
        <dbReference type="SAM" id="SignalP"/>
    </source>
</evidence>
<evidence type="ECO:0000256" key="6">
    <source>
        <dbReference type="ARBA" id="ARBA00023002"/>
    </source>
</evidence>
<evidence type="ECO:0000313" key="12">
    <source>
        <dbReference type="Proteomes" id="UP001597216"/>
    </source>
</evidence>
<evidence type="ECO:0000313" key="11">
    <source>
        <dbReference type="EMBL" id="MFD1189166.1"/>
    </source>
</evidence>
<keyword evidence="6" id="KW-0560">Oxidoreductase</keyword>
<dbReference type="Gene3D" id="1.10.760.10">
    <property type="entry name" value="Cytochrome c-like domain"/>
    <property type="match status" value="2"/>
</dbReference>
<feature type="signal peptide" evidence="9">
    <location>
        <begin position="1"/>
        <end position="24"/>
    </location>
</feature>
<dbReference type="InterPro" id="IPR036909">
    <property type="entry name" value="Cyt_c-like_dom_sf"/>
</dbReference>
<dbReference type="InterPro" id="IPR004852">
    <property type="entry name" value="Di-haem_cyt_c_peroxidsae"/>
</dbReference>
<organism evidence="11 12">
    <name type="scientific">Phenylobacterium conjunctum</name>
    <dbReference type="NCBI Taxonomy" id="1298959"/>
    <lineage>
        <taxon>Bacteria</taxon>
        <taxon>Pseudomonadati</taxon>
        <taxon>Pseudomonadota</taxon>
        <taxon>Alphaproteobacteria</taxon>
        <taxon>Caulobacterales</taxon>
        <taxon>Caulobacteraceae</taxon>
        <taxon>Phenylobacterium</taxon>
    </lineage>
</organism>